<dbReference type="FunFam" id="3.40.630.30:FF:000001">
    <property type="entry name" value="Histone acetyltransferase"/>
    <property type="match status" value="1"/>
</dbReference>
<name>A0A0C3G0U1_PILCF</name>
<dbReference type="PROSITE" id="PS50016">
    <property type="entry name" value="ZF_PHD_2"/>
    <property type="match status" value="2"/>
</dbReference>
<evidence type="ECO:0000259" key="18">
    <source>
        <dbReference type="PROSITE" id="PS50016"/>
    </source>
</evidence>
<sequence length="1158" mass="128006">MRGLAFPSNAVYNREASYDGTRQRNDANAIPIDPALSGSAIDPAITEEESGINDEPAPAAEYDQQTREPQYSLAPRQYSQGPQGDPFAPQPLAPYLPLEEEPAPSSKPVKRKRRPRREEECGFCQGNDSKNQDGDPEPMVSCEECGRSGHPSCMELGEVSDVVRSYPWRCIECKICEICQEKGDDNRILFCDFCDRGWHMDCLRPPLEDSPPGRWHCPMCPPLVEGPDGMEYYRESEPVEEDEPEESMDPSSSRSHPYKRKGKQKIIAIDDSDSDVEMGEDDGDGSVVHQSKRRKKAYNKGRARGRRNSDDEEASSPASPKRPRLRVTSPVTPRPRMVVRIRLPAKGKGKGREDSLGPQKGLFDDILGVDDRDTARTTVESLDKQRFEKSRLIAEEKQVPPPPPLPAPEVVHTLNASSLFRPLRSSTLQHIAMPAAASTPGMSASPAPSTPGPSSAPVASPHSLRIRTIRFGEFDIQTWYDAPFPEEYANISDGRLWICEFCLKYMKSRFGAVRHRMKCKARHPPGDEIYRDGAISVFEVDGRKNKIYCQNLCLLSKMFLDHKSLFYDVEPFLFYVMTEVDDSGARFVGYFSKEKRSPKDYNVSCIMTLPVRQRQGWGNLLIDFSYLLSKKEQRAGSPEKPLSGLGALGYKNYWTLALMRYLDSAPDKPSLEDISAATSMTIEDIYTTLTQQNMISSREITPPPVRPSPGQSIKFPKGRKHGIARRHLQRTQTNDDVDTTPKAPFSPPTQYEIRWDRESVSQYLATWEAKGYLKLKPEKLKWSPFLLARMKKTEGLHTLATESPATVEPVASDITPVTTNGPATPQNVARQPSVSIFDHNAVVSGSREPLEANFQQDQGQEAELPIFGHASQLSPDEAPDTPRLKHPRSRVIGSTPTANHANGDSATHKPFAKGHHTRSDSARASELAQSLAKDEALAAKLALEERRSSRSLRARPERTPDLSRTVSSASVTRSSSPRKRRRVESSPESESVFLDTPVNGTPSQRSNGSASSPRHQRKTSQLLNGSGAGHDTSHSAAPLSSRMNIVPPSPLPSTAKTLNKVDDAVDVKSEAATTPLTALTSRHSVPSDDTVIVAEAINGKQSKDPENADPVSETLERTEGEAMVLADEDADADAEADEDLDAEGEIDAEGDLDVEVVF</sequence>
<feature type="region of interest" description="Disordered" evidence="17">
    <location>
        <begin position="730"/>
        <end position="749"/>
    </location>
</feature>
<evidence type="ECO:0000256" key="9">
    <source>
        <dbReference type="ARBA" id="ARBA00022853"/>
    </source>
</evidence>
<dbReference type="PANTHER" id="PTHR10615">
    <property type="entry name" value="HISTONE ACETYLTRANSFERASE"/>
    <property type="match status" value="1"/>
</dbReference>
<dbReference type="Proteomes" id="UP000054166">
    <property type="component" value="Unassembled WGS sequence"/>
</dbReference>
<keyword evidence="6" id="KW-0677">Repeat</keyword>
<evidence type="ECO:0000313" key="20">
    <source>
        <dbReference type="EMBL" id="KIM84306.1"/>
    </source>
</evidence>
<feature type="compositionally biased region" description="Basic residues" evidence="17">
    <location>
        <begin position="290"/>
        <end position="306"/>
    </location>
</feature>
<evidence type="ECO:0000256" key="5">
    <source>
        <dbReference type="ARBA" id="ARBA00022723"/>
    </source>
</evidence>
<evidence type="ECO:0000256" key="2">
    <source>
        <dbReference type="ARBA" id="ARBA00010107"/>
    </source>
</evidence>
<comment type="catalytic activity">
    <reaction evidence="16">
        <text>L-lysyl-[protein] + acetyl-CoA = N(6)-acetyl-L-lysyl-[protein] + CoA + H(+)</text>
        <dbReference type="Rhea" id="RHEA:45948"/>
        <dbReference type="Rhea" id="RHEA-COMP:9752"/>
        <dbReference type="Rhea" id="RHEA-COMP:10731"/>
        <dbReference type="ChEBI" id="CHEBI:15378"/>
        <dbReference type="ChEBI" id="CHEBI:29969"/>
        <dbReference type="ChEBI" id="CHEBI:57287"/>
        <dbReference type="ChEBI" id="CHEBI:57288"/>
        <dbReference type="ChEBI" id="CHEBI:61930"/>
        <dbReference type="EC" id="2.3.1.48"/>
    </reaction>
</comment>
<feature type="active site" description="Proton donor/acceptor" evidence="14">
    <location>
        <position position="639"/>
    </location>
</feature>
<evidence type="ECO:0000256" key="11">
    <source>
        <dbReference type="ARBA" id="ARBA00023015"/>
    </source>
</evidence>
<dbReference type="SUPFAM" id="SSF55729">
    <property type="entry name" value="Acyl-CoA N-acyltransferases (Nat)"/>
    <property type="match status" value="1"/>
</dbReference>
<dbReference type="AlphaFoldDB" id="A0A0C3G0U1"/>
<keyword evidence="21" id="KW-1185">Reference proteome</keyword>
<feature type="compositionally biased region" description="Acidic residues" evidence="17">
    <location>
        <begin position="238"/>
        <end position="248"/>
    </location>
</feature>
<dbReference type="GO" id="GO:0008270">
    <property type="term" value="F:zinc ion binding"/>
    <property type="evidence" value="ECO:0007669"/>
    <property type="project" value="UniProtKB-KW"/>
</dbReference>
<dbReference type="FunFam" id="3.30.40.10:FF:000005">
    <property type="entry name" value="zinc finger protein isoform X1"/>
    <property type="match status" value="1"/>
</dbReference>
<keyword evidence="13 16" id="KW-0539">Nucleus</keyword>
<dbReference type="GO" id="GO:1990467">
    <property type="term" value="C:NuA3a histone acetyltransferase complex"/>
    <property type="evidence" value="ECO:0007669"/>
    <property type="project" value="TreeGrafter"/>
</dbReference>
<keyword evidence="7 15" id="KW-0863">Zinc-finger</keyword>
<evidence type="ECO:0000256" key="8">
    <source>
        <dbReference type="ARBA" id="ARBA00022833"/>
    </source>
</evidence>
<evidence type="ECO:0000256" key="15">
    <source>
        <dbReference type="PROSITE-ProRule" id="PRU00146"/>
    </source>
</evidence>
<evidence type="ECO:0000256" key="16">
    <source>
        <dbReference type="RuleBase" id="RU361211"/>
    </source>
</evidence>
<feature type="domain" description="PHD-type" evidence="18">
    <location>
        <begin position="118"/>
        <end position="176"/>
    </location>
</feature>
<reference evidence="20 21" key="1">
    <citation type="submission" date="2014-04" db="EMBL/GenBank/DDBJ databases">
        <authorList>
            <consortium name="DOE Joint Genome Institute"/>
            <person name="Kuo A."/>
            <person name="Tarkka M."/>
            <person name="Buscot F."/>
            <person name="Kohler A."/>
            <person name="Nagy L.G."/>
            <person name="Floudas D."/>
            <person name="Copeland A."/>
            <person name="Barry K.W."/>
            <person name="Cichocki N."/>
            <person name="Veneault-Fourrey C."/>
            <person name="LaButti K."/>
            <person name="Lindquist E.A."/>
            <person name="Lipzen A."/>
            <person name="Lundell T."/>
            <person name="Morin E."/>
            <person name="Murat C."/>
            <person name="Sun H."/>
            <person name="Tunlid A."/>
            <person name="Henrissat B."/>
            <person name="Grigoriev I.V."/>
            <person name="Hibbett D.S."/>
            <person name="Martin F."/>
            <person name="Nordberg H.P."/>
            <person name="Cantor M.N."/>
            <person name="Hua S.X."/>
        </authorList>
    </citation>
    <scope>NUCLEOTIDE SEQUENCE [LARGE SCALE GENOMIC DNA]</scope>
    <source>
        <strain evidence="20 21">F 1598</strain>
    </source>
</reference>
<keyword evidence="12" id="KW-0804">Transcription</keyword>
<feature type="compositionally biased region" description="Basic and acidic residues" evidence="17">
    <location>
        <begin position="944"/>
        <end position="961"/>
    </location>
</feature>
<feature type="compositionally biased region" description="Polar residues" evidence="17">
    <location>
        <begin position="892"/>
        <end position="905"/>
    </location>
</feature>
<dbReference type="Pfam" id="PF17772">
    <property type="entry name" value="zf-MYST"/>
    <property type="match status" value="1"/>
</dbReference>
<evidence type="ECO:0000256" key="7">
    <source>
        <dbReference type="ARBA" id="ARBA00022771"/>
    </source>
</evidence>
<feature type="compositionally biased region" description="Polar residues" evidence="17">
    <location>
        <begin position="998"/>
        <end position="1024"/>
    </location>
</feature>
<evidence type="ECO:0000256" key="12">
    <source>
        <dbReference type="ARBA" id="ARBA00023163"/>
    </source>
</evidence>
<dbReference type="InterPro" id="IPR036388">
    <property type="entry name" value="WH-like_DNA-bd_sf"/>
</dbReference>
<dbReference type="GO" id="GO:0031507">
    <property type="term" value="P:heterochromatin formation"/>
    <property type="evidence" value="ECO:0007669"/>
    <property type="project" value="UniProtKB-ARBA"/>
</dbReference>
<evidence type="ECO:0000256" key="10">
    <source>
        <dbReference type="ARBA" id="ARBA00022990"/>
    </source>
</evidence>
<dbReference type="Gene3D" id="3.30.40.10">
    <property type="entry name" value="Zinc/RING finger domain, C3HC4 (zinc finger)"/>
    <property type="match status" value="1"/>
</dbReference>
<dbReference type="GO" id="GO:0004402">
    <property type="term" value="F:histone acetyltransferase activity"/>
    <property type="evidence" value="ECO:0007669"/>
    <property type="project" value="InterPro"/>
</dbReference>
<dbReference type="GO" id="GO:0006357">
    <property type="term" value="P:regulation of transcription by RNA polymerase II"/>
    <property type="evidence" value="ECO:0007669"/>
    <property type="project" value="TreeGrafter"/>
</dbReference>
<protein>
    <recommendedName>
        <fullName evidence="3 16">Histone acetyltransferase</fullName>
        <ecNumber evidence="3 16">2.3.1.48</ecNumber>
    </recommendedName>
</protein>
<evidence type="ECO:0000256" key="13">
    <source>
        <dbReference type="ARBA" id="ARBA00023242"/>
    </source>
</evidence>
<dbReference type="InParanoid" id="A0A0C3G0U1"/>
<feature type="compositionally biased region" description="Acidic residues" evidence="17">
    <location>
        <begin position="1126"/>
        <end position="1158"/>
    </location>
</feature>
<evidence type="ECO:0000256" key="14">
    <source>
        <dbReference type="PIRSR" id="PIRSR602717-51"/>
    </source>
</evidence>
<dbReference type="Pfam" id="PF01853">
    <property type="entry name" value="MOZ_SAS"/>
    <property type="match status" value="1"/>
</dbReference>
<dbReference type="PROSITE" id="PS51726">
    <property type="entry name" value="MYST_HAT"/>
    <property type="match status" value="1"/>
</dbReference>
<reference evidence="21" key="2">
    <citation type="submission" date="2015-01" db="EMBL/GenBank/DDBJ databases">
        <title>Evolutionary Origins and Diversification of the Mycorrhizal Mutualists.</title>
        <authorList>
            <consortium name="DOE Joint Genome Institute"/>
            <consortium name="Mycorrhizal Genomics Consortium"/>
            <person name="Kohler A."/>
            <person name="Kuo A."/>
            <person name="Nagy L.G."/>
            <person name="Floudas D."/>
            <person name="Copeland A."/>
            <person name="Barry K.W."/>
            <person name="Cichocki N."/>
            <person name="Veneault-Fourrey C."/>
            <person name="LaButti K."/>
            <person name="Lindquist E.A."/>
            <person name="Lipzen A."/>
            <person name="Lundell T."/>
            <person name="Morin E."/>
            <person name="Murat C."/>
            <person name="Riley R."/>
            <person name="Ohm R."/>
            <person name="Sun H."/>
            <person name="Tunlid A."/>
            <person name="Henrissat B."/>
            <person name="Grigoriev I.V."/>
            <person name="Hibbett D.S."/>
            <person name="Martin F."/>
        </authorList>
    </citation>
    <scope>NUCLEOTIDE SEQUENCE [LARGE SCALE GENOMIC DNA]</scope>
    <source>
        <strain evidence="21">F 1598</strain>
    </source>
</reference>
<evidence type="ECO:0000256" key="4">
    <source>
        <dbReference type="ARBA" id="ARBA00022679"/>
    </source>
</evidence>
<dbReference type="HOGENOM" id="CLU_001196_0_0_1"/>
<feature type="region of interest" description="Disordered" evidence="17">
    <location>
        <begin position="436"/>
        <end position="460"/>
    </location>
</feature>
<dbReference type="OrthoDB" id="787137at2759"/>
<dbReference type="FunFam" id="3.30.60.60:FF:000001">
    <property type="entry name" value="Histone acetyltransferase"/>
    <property type="match status" value="1"/>
</dbReference>
<keyword evidence="8" id="KW-0862">Zinc</keyword>
<dbReference type="EC" id="2.3.1.48" evidence="3 16"/>
<feature type="compositionally biased region" description="Low complexity" evidence="17">
    <location>
        <begin position="95"/>
        <end position="107"/>
    </location>
</feature>
<evidence type="ECO:0000313" key="21">
    <source>
        <dbReference type="Proteomes" id="UP000054166"/>
    </source>
</evidence>
<dbReference type="InterPro" id="IPR016181">
    <property type="entry name" value="Acyl_CoA_acyltransferase"/>
</dbReference>
<accession>A0A0C3G0U1</accession>
<feature type="compositionally biased region" description="Low complexity" evidence="17">
    <location>
        <begin position="963"/>
        <end position="975"/>
    </location>
</feature>
<keyword evidence="5" id="KW-0479">Metal-binding</keyword>
<dbReference type="InterPro" id="IPR013083">
    <property type="entry name" value="Znf_RING/FYVE/PHD"/>
</dbReference>
<organism evidence="20 21">
    <name type="scientific">Piloderma croceum (strain F 1598)</name>
    <dbReference type="NCBI Taxonomy" id="765440"/>
    <lineage>
        <taxon>Eukaryota</taxon>
        <taxon>Fungi</taxon>
        <taxon>Dikarya</taxon>
        <taxon>Basidiomycota</taxon>
        <taxon>Agaricomycotina</taxon>
        <taxon>Agaricomycetes</taxon>
        <taxon>Agaricomycetidae</taxon>
        <taxon>Atheliales</taxon>
        <taxon>Atheliaceae</taxon>
        <taxon>Piloderma</taxon>
    </lineage>
</organism>
<dbReference type="Gene3D" id="3.40.630.30">
    <property type="match status" value="1"/>
</dbReference>
<dbReference type="EMBL" id="KN832988">
    <property type="protein sequence ID" value="KIM84306.1"/>
    <property type="molecule type" value="Genomic_DNA"/>
</dbReference>
<evidence type="ECO:0000256" key="1">
    <source>
        <dbReference type="ARBA" id="ARBA00004123"/>
    </source>
</evidence>
<evidence type="ECO:0000256" key="17">
    <source>
        <dbReference type="SAM" id="MobiDB-lite"/>
    </source>
</evidence>
<feature type="domain" description="MYST-type HAT" evidence="19">
    <location>
        <begin position="461"/>
        <end position="784"/>
    </location>
</feature>
<feature type="region of interest" description="Disordered" evidence="17">
    <location>
        <begin position="871"/>
        <end position="929"/>
    </location>
</feature>
<feature type="region of interest" description="Disordered" evidence="17">
    <location>
        <begin position="228"/>
        <end position="333"/>
    </location>
</feature>
<dbReference type="InterPro" id="IPR011011">
    <property type="entry name" value="Znf_FYVE_PHD"/>
</dbReference>
<feature type="region of interest" description="Disordered" evidence="17">
    <location>
        <begin position="1"/>
        <end position="114"/>
    </location>
</feature>
<dbReference type="SUPFAM" id="SSF57903">
    <property type="entry name" value="FYVE/PHD zinc finger"/>
    <property type="match status" value="2"/>
</dbReference>
<feature type="region of interest" description="Disordered" evidence="17">
    <location>
        <begin position="698"/>
        <end position="720"/>
    </location>
</feature>
<dbReference type="Gene3D" id="1.10.10.10">
    <property type="entry name" value="Winged helix-like DNA-binding domain superfamily/Winged helix DNA-binding domain"/>
    <property type="match status" value="1"/>
</dbReference>
<dbReference type="GO" id="GO:0003682">
    <property type="term" value="F:chromatin binding"/>
    <property type="evidence" value="ECO:0007669"/>
    <property type="project" value="TreeGrafter"/>
</dbReference>
<feature type="compositionally biased region" description="Acidic residues" evidence="17">
    <location>
        <begin position="270"/>
        <end position="284"/>
    </location>
</feature>
<dbReference type="STRING" id="765440.A0A0C3G0U1"/>
<comment type="subcellular location">
    <subcellularLocation>
        <location evidence="1 16">Nucleus</location>
    </subcellularLocation>
</comment>
<feature type="domain" description="PHD-type" evidence="18">
    <location>
        <begin position="173"/>
        <end position="223"/>
    </location>
</feature>
<keyword evidence="4" id="KW-0808">Transferase</keyword>
<dbReference type="InterPro" id="IPR019787">
    <property type="entry name" value="Znf_PHD-finger"/>
</dbReference>
<comment type="similarity">
    <text evidence="2 16">Belongs to the MYST (SAS/MOZ) family.</text>
</comment>
<feature type="region of interest" description="Disordered" evidence="17">
    <location>
        <begin position="1097"/>
        <end position="1158"/>
    </location>
</feature>
<dbReference type="GO" id="GO:0003712">
    <property type="term" value="F:transcription coregulator activity"/>
    <property type="evidence" value="ECO:0007669"/>
    <property type="project" value="TreeGrafter"/>
</dbReference>
<evidence type="ECO:0000256" key="3">
    <source>
        <dbReference type="ARBA" id="ARBA00013184"/>
    </source>
</evidence>
<dbReference type="InterPro" id="IPR050603">
    <property type="entry name" value="MYST_HAT"/>
</dbReference>
<dbReference type="InterPro" id="IPR001965">
    <property type="entry name" value="Znf_PHD"/>
</dbReference>
<dbReference type="InterPro" id="IPR002717">
    <property type="entry name" value="HAT_MYST-type"/>
</dbReference>
<evidence type="ECO:0000259" key="19">
    <source>
        <dbReference type="PROSITE" id="PS51726"/>
    </source>
</evidence>
<dbReference type="Gene3D" id="3.30.60.60">
    <property type="entry name" value="N-acetyl transferase-like"/>
    <property type="match status" value="1"/>
</dbReference>
<dbReference type="PANTHER" id="PTHR10615:SF161">
    <property type="entry name" value="HISTONE ACETYLTRANSFERASE KAT7"/>
    <property type="match status" value="1"/>
</dbReference>
<feature type="region of interest" description="Disordered" evidence="17">
    <location>
        <begin position="944"/>
        <end position="1055"/>
    </location>
</feature>
<keyword evidence="10" id="KW-0007">Acetylation</keyword>
<keyword evidence="11" id="KW-0805">Transcription regulation</keyword>
<proteinExistence type="inferred from homology"/>
<dbReference type="SMART" id="SM00249">
    <property type="entry name" value="PHD"/>
    <property type="match status" value="2"/>
</dbReference>
<gene>
    <name evidence="20" type="ORF">PILCRDRAFT_818645</name>
</gene>
<keyword evidence="9" id="KW-0156">Chromatin regulator</keyword>
<dbReference type="CDD" id="cd15526">
    <property type="entry name" value="PHD1_MOZ_d4"/>
    <property type="match status" value="1"/>
</dbReference>
<dbReference type="Pfam" id="PF00628">
    <property type="entry name" value="PHD"/>
    <property type="match status" value="2"/>
</dbReference>
<dbReference type="InterPro" id="IPR040706">
    <property type="entry name" value="Zf-MYST"/>
</dbReference>
<dbReference type="GO" id="GO:0005634">
    <property type="term" value="C:nucleus"/>
    <property type="evidence" value="ECO:0007669"/>
    <property type="project" value="UniProtKB-SubCell"/>
</dbReference>
<evidence type="ECO:0000256" key="6">
    <source>
        <dbReference type="ARBA" id="ARBA00022737"/>
    </source>
</evidence>